<feature type="non-terminal residue" evidence="27">
    <location>
        <position position="1"/>
    </location>
</feature>
<dbReference type="PROSITE" id="PS00792">
    <property type="entry name" value="DHPS_1"/>
    <property type="match status" value="1"/>
</dbReference>
<accession>A0A9W9N9R2</accession>
<dbReference type="NCBIfam" id="TIGR01496">
    <property type="entry name" value="DHPS"/>
    <property type="match status" value="1"/>
</dbReference>
<keyword evidence="28" id="KW-1185">Reference proteome</keyword>
<dbReference type="GO" id="GO:0046654">
    <property type="term" value="P:tetrahydrofolate biosynthetic process"/>
    <property type="evidence" value="ECO:0007669"/>
    <property type="project" value="TreeGrafter"/>
</dbReference>
<dbReference type="PANTHER" id="PTHR20941">
    <property type="entry name" value="FOLATE SYNTHESIS PROTEINS"/>
    <property type="match status" value="1"/>
</dbReference>
<dbReference type="Pfam" id="PF00809">
    <property type="entry name" value="Pterin_bind"/>
    <property type="match status" value="1"/>
</dbReference>
<keyword evidence="19" id="KW-0289">Folate biosynthesis</keyword>
<evidence type="ECO:0000256" key="7">
    <source>
        <dbReference type="ARBA" id="ARBA00005051"/>
    </source>
</evidence>
<dbReference type="CDD" id="cd00739">
    <property type="entry name" value="DHPS"/>
    <property type="match status" value="1"/>
</dbReference>
<dbReference type="CDD" id="cd00483">
    <property type="entry name" value="HPPK"/>
    <property type="match status" value="1"/>
</dbReference>
<keyword evidence="17" id="KW-0067">ATP-binding</keyword>
<dbReference type="Gene3D" id="3.30.70.560">
    <property type="entry name" value="7,8-Dihydro-6-hydroxymethylpterin-pyrophosphokinase HPPK"/>
    <property type="match status" value="1"/>
</dbReference>
<comment type="function">
    <text evidence="21">Catalyzes three sequential steps of tetrahydrofolate biosynthesis.</text>
</comment>
<comment type="catalytic activity">
    <reaction evidence="2">
        <text>6-hydroxymethyl-7,8-dihydropterin + ATP = (7,8-dihydropterin-6-yl)methyl diphosphate + AMP + H(+)</text>
        <dbReference type="Rhea" id="RHEA:11412"/>
        <dbReference type="ChEBI" id="CHEBI:15378"/>
        <dbReference type="ChEBI" id="CHEBI:30616"/>
        <dbReference type="ChEBI" id="CHEBI:44841"/>
        <dbReference type="ChEBI" id="CHEBI:72950"/>
        <dbReference type="ChEBI" id="CHEBI:456215"/>
        <dbReference type="EC" id="2.7.6.3"/>
    </reaction>
</comment>
<dbReference type="FunFam" id="3.20.20.20:FF:000006">
    <property type="entry name" value="Dihydropteroate synthase"/>
    <property type="match status" value="1"/>
</dbReference>
<evidence type="ECO:0000256" key="20">
    <source>
        <dbReference type="ARBA" id="ARBA00023268"/>
    </source>
</evidence>
<evidence type="ECO:0000256" key="18">
    <source>
        <dbReference type="ARBA" id="ARBA00022842"/>
    </source>
</evidence>
<dbReference type="InterPro" id="IPR045031">
    <property type="entry name" value="DHP_synth-like"/>
</dbReference>
<evidence type="ECO:0000256" key="3">
    <source>
        <dbReference type="ARBA" id="ARBA00001353"/>
    </source>
</evidence>
<dbReference type="PROSITE" id="PS50972">
    <property type="entry name" value="PTERIN_BINDING"/>
    <property type="match status" value="1"/>
</dbReference>
<dbReference type="GO" id="GO:0005524">
    <property type="term" value="F:ATP binding"/>
    <property type="evidence" value="ECO:0007669"/>
    <property type="project" value="UniProtKB-KW"/>
</dbReference>
<dbReference type="GeneID" id="83176647"/>
<evidence type="ECO:0000256" key="19">
    <source>
        <dbReference type="ARBA" id="ARBA00022909"/>
    </source>
</evidence>
<dbReference type="InterPro" id="IPR006390">
    <property type="entry name" value="DHP_synth_dom"/>
</dbReference>
<organism evidence="27 28">
    <name type="scientific">Penicillium cinerascens</name>
    <dbReference type="NCBI Taxonomy" id="70096"/>
    <lineage>
        <taxon>Eukaryota</taxon>
        <taxon>Fungi</taxon>
        <taxon>Dikarya</taxon>
        <taxon>Ascomycota</taxon>
        <taxon>Pezizomycotina</taxon>
        <taxon>Eurotiomycetes</taxon>
        <taxon>Eurotiomycetidae</taxon>
        <taxon>Eurotiales</taxon>
        <taxon>Aspergillaceae</taxon>
        <taxon>Penicillium</taxon>
    </lineage>
</organism>
<dbReference type="FunFam" id="3.30.70.560:FF:000005">
    <property type="entry name" value="Folic acid synthesis protein fol1"/>
    <property type="match status" value="1"/>
</dbReference>
<dbReference type="SUPFAM" id="SSF51717">
    <property type="entry name" value="Dihydropteroate synthetase-like"/>
    <property type="match status" value="1"/>
</dbReference>
<dbReference type="OrthoDB" id="615426at2759"/>
<evidence type="ECO:0000256" key="14">
    <source>
        <dbReference type="ARBA" id="ARBA00022723"/>
    </source>
</evidence>
<dbReference type="RefSeq" id="XP_058311690.1">
    <property type="nucleotide sequence ID" value="XM_058449346.1"/>
</dbReference>
<evidence type="ECO:0000256" key="24">
    <source>
        <dbReference type="ARBA" id="ARBA00068111"/>
    </source>
</evidence>
<dbReference type="PROSITE" id="PS00793">
    <property type="entry name" value="DHPS_2"/>
    <property type="match status" value="1"/>
</dbReference>
<comment type="catalytic activity">
    <reaction evidence="3">
        <text>7,8-dihydroneopterin = 6-hydroxymethyl-7,8-dihydropterin + glycolaldehyde</text>
        <dbReference type="Rhea" id="RHEA:10540"/>
        <dbReference type="ChEBI" id="CHEBI:17001"/>
        <dbReference type="ChEBI" id="CHEBI:17071"/>
        <dbReference type="ChEBI" id="CHEBI:44841"/>
        <dbReference type="EC" id="4.1.2.25"/>
    </reaction>
</comment>
<evidence type="ECO:0000256" key="9">
    <source>
        <dbReference type="ARBA" id="ARBA00009951"/>
    </source>
</evidence>
<reference evidence="27" key="2">
    <citation type="journal article" date="2023" name="IMA Fungus">
        <title>Comparative genomic study of the Penicillium genus elucidates a diverse pangenome and 15 lateral gene transfer events.</title>
        <authorList>
            <person name="Petersen C."/>
            <person name="Sorensen T."/>
            <person name="Nielsen M.R."/>
            <person name="Sondergaard T.E."/>
            <person name="Sorensen J.L."/>
            <person name="Fitzpatrick D.A."/>
            <person name="Frisvad J.C."/>
            <person name="Nielsen K.L."/>
        </authorList>
    </citation>
    <scope>NUCLEOTIDE SEQUENCE</scope>
    <source>
        <strain evidence="27">IBT 15544</strain>
    </source>
</reference>
<keyword evidence="18" id="KW-0460">Magnesium</keyword>
<dbReference type="GO" id="GO:0005740">
    <property type="term" value="C:mitochondrial envelope"/>
    <property type="evidence" value="ECO:0007669"/>
    <property type="project" value="TreeGrafter"/>
</dbReference>
<evidence type="ECO:0000256" key="23">
    <source>
        <dbReference type="ARBA" id="ARBA00067568"/>
    </source>
</evidence>
<dbReference type="GO" id="GO:0046872">
    <property type="term" value="F:metal ion binding"/>
    <property type="evidence" value="ECO:0007669"/>
    <property type="project" value="UniProtKB-KW"/>
</dbReference>
<evidence type="ECO:0000256" key="8">
    <source>
        <dbReference type="ARBA" id="ARBA00009640"/>
    </source>
</evidence>
<comment type="similarity">
    <text evidence="22">In the central section; belongs to the HPPK family.</text>
</comment>
<dbReference type="InterPro" id="IPR035907">
    <property type="entry name" value="Hppk_sf"/>
</dbReference>
<evidence type="ECO:0000256" key="5">
    <source>
        <dbReference type="ARBA" id="ARBA00004763"/>
    </source>
</evidence>
<evidence type="ECO:0000256" key="11">
    <source>
        <dbReference type="ARBA" id="ARBA00013043"/>
    </source>
</evidence>
<dbReference type="InterPro" id="IPR000489">
    <property type="entry name" value="Pterin-binding_dom"/>
</dbReference>
<comment type="catalytic activity">
    <reaction evidence="1">
        <text>(7,8-dihydropterin-6-yl)methyl diphosphate + 4-aminobenzoate = 7,8-dihydropteroate + diphosphate</text>
        <dbReference type="Rhea" id="RHEA:19949"/>
        <dbReference type="ChEBI" id="CHEBI:17836"/>
        <dbReference type="ChEBI" id="CHEBI:17839"/>
        <dbReference type="ChEBI" id="CHEBI:33019"/>
        <dbReference type="ChEBI" id="CHEBI:72950"/>
        <dbReference type="EC" id="2.5.1.15"/>
    </reaction>
</comment>
<evidence type="ECO:0000256" key="12">
    <source>
        <dbReference type="ARBA" id="ARBA00013253"/>
    </source>
</evidence>
<feature type="domain" description="Pterin-binding" evidence="26">
    <location>
        <begin position="237"/>
        <end position="502"/>
    </location>
</feature>
<dbReference type="InterPro" id="IPR011005">
    <property type="entry name" value="Dihydropteroate_synth-like_sf"/>
</dbReference>
<comment type="similarity">
    <text evidence="9">In the C-terminal section; belongs to the DHPS family.</text>
</comment>
<dbReference type="GO" id="GO:0003848">
    <property type="term" value="F:2-amino-4-hydroxy-6-hydroxymethyldihydropteridine diphosphokinase activity"/>
    <property type="evidence" value="ECO:0007669"/>
    <property type="project" value="UniProtKB-EC"/>
</dbReference>
<protein>
    <recommendedName>
        <fullName evidence="23">Folic acid synthesis protein FOL1</fullName>
        <ecNumber evidence="10">2.5.1.15</ecNumber>
        <ecNumber evidence="12">2.7.6.3</ecNumber>
        <ecNumber evidence="11">4.1.2.25</ecNumber>
    </recommendedName>
    <alternativeName>
        <fullName evidence="24">Folic acid synthesis protein fol1</fullName>
    </alternativeName>
</protein>
<feature type="region of interest" description="Disordered" evidence="25">
    <location>
        <begin position="1"/>
        <end position="32"/>
    </location>
</feature>
<name>A0A9W9N9R2_9EURO</name>
<evidence type="ECO:0000256" key="6">
    <source>
        <dbReference type="ARBA" id="ARBA00005013"/>
    </source>
</evidence>
<dbReference type="GO" id="GO:0046656">
    <property type="term" value="P:folic acid biosynthetic process"/>
    <property type="evidence" value="ECO:0007669"/>
    <property type="project" value="UniProtKB-KW"/>
</dbReference>
<evidence type="ECO:0000256" key="17">
    <source>
        <dbReference type="ARBA" id="ARBA00022840"/>
    </source>
</evidence>
<feature type="compositionally biased region" description="Basic and acidic residues" evidence="25">
    <location>
        <begin position="1"/>
        <end position="18"/>
    </location>
</feature>
<dbReference type="GO" id="GO:0016301">
    <property type="term" value="F:kinase activity"/>
    <property type="evidence" value="ECO:0007669"/>
    <property type="project" value="UniProtKB-KW"/>
</dbReference>
<evidence type="ECO:0000256" key="21">
    <source>
        <dbReference type="ARBA" id="ARBA00058009"/>
    </source>
</evidence>
<keyword evidence="20" id="KW-0511">Multifunctional enzyme</keyword>
<evidence type="ECO:0000256" key="22">
    <source>
        <dbReference type="ARBA" id="ARBA00061548"/>
    </source>
</evidence>
<reference evidence="27" key="1">
    <citation type="submission" date="2022-12" db="EMBL/GenBank/DDBJ databases">
        <authorList>
            <person name="Petersen C."/>
        </authorList>
    </citation>
    <scope>NUCLEOTIDE SEQUENCE</scope>
    <source>
        <strain evidence="27">IBT 15544</strain>
    </source>
</reference>
<evidence type="ECO:0000256" key="2">
    <source>
        <dbReference type="ARBA" id="ARBA00000198"/>
    </source>
</evidence>
<dbReference type="EC" id="4.1.2.25" evidence="11"/>
<evidence type="ECO:0000259" key="26">
    <source>
        <dbReference type="PROSITE" id="PS50972"/>
    </source>
</evidence>
<keyword evidence="14" id="KW-0479">Metal-binding</keyword>
<comment type="pathway">
    <text evidence="6">Cofactor biosynthesis; tetrahydrofolate biosynthesis; 2-amino-4-hydroxy-6-hydroxymethyl-7,8-dihydropteridine diphosphate from 7,8-dihydroneopterin triphosphate: step 3/4.</text>
</comment>
<evidence type="ECO:0000256" key="10">
    <source>
        <dbReference type="ARBA" id="ARBA00012458"/>
    </source>
</evidence>
<gene>
    <name evidence="27" type="ORF">N7498_002284</name>
</gene>
<dbReference type="Proteomes" id="UP001150904">
    <property type="component" value="Unassembled WGS sequence"/>
</dbReference>
<keyword evidence="16" id="KW-0418">Kinase</keyword>
<dbReference type="NCBIfam" id="TIGR01498">
    <property type="entry name" value="folK"/>
    <property type="match status" value="1"/>
</dbReference>
<dbReference type="PANTHER" id="PTHR20941:SF1">
    <property type="entry name" value="FOLIC ACID SYNTHESIS PROTEIN FOL1"/>
    <property type="match status" value="1"/>
</dbReference>
<evidence type="ECO:0000256" key="13">
    <source>
        <dbReference type="ARBA" id="ARBA00022679"/>
    </source>
</evidence>
<comment type="caution">
    <text evidence="27">The sequence shown here is derived from an EMBL/GenBank/DDBJ whole genome shotgun (WGS) entry which is preliminary data.</text>
</comment>
<dbReference type="AlphaFoldDB" id="A0A9W9N9R2"/>
<evidence type="ECO:0000256" key="15">
    <source>
        <dbReference type="ARBA" id="ARBA00022741"/>
    </source>
</evidence>
<comment type="pathway">
    <text evidence="5">Cofactor biosynthesis; tetrahydrofolate biosynthesis; 7,8-dihydrofolate from 2-amino-4-hydroxy-6-hydroxymethyl-7,8-dihydropteridine diphosphate and 4-aminobenzoate: step 1/2.</text>
</comment>
<keyword evidence="13" id="KW-0808">Transferase</keyword>
<comment type="cofactor">
    <cofactor evidence="4">
        <name>Mg(2+)</name>
        <dbReference type="ChEBI" id="CHEBI:18420"/>
    </cofactor>
</comment>
<evidence type="ECO:0000256" key="25">
    <source>
        <dbReference type="SAM" id="MobiDB-lite"/>
    </source>
</evidence>
<evidence type="ECO:0000256" key="4">
    <source>
        <dbReference type="ARBA" id="ARBA00001946"/>
    </source>
</evidence>
<proteinExistence type="inferred from homology"/>
<sequence>YYSMGKREISPSRPENGRIRRSTPLSDSNAHARRFSCGQGTRLDSTMNPVQSSSVPHRVFIALGSNVGDRIEMIEKACLELDRANIKVKRTSSLFETEPMYVLDQAPFMNGVCEVETTLGPMQLLDALQSIEIELGRKKLIDKGPRSIDLDILLYDQEIFSHERLSLPHNLMLERDFVLRPLCQLIPHERPPQPEKSAHTYSEYLRSLPPPSPTPFSTTPISLTFPTLHATDPKRRTHVMAILNLTPDSFSDGGKHSPHDMTYITETVRAFITQGATIIDVGGESTRPGSTPVGADEEIARVVPAIQHIRTNIPEAAHIAISIDTYRARVAEAACAAGADIINDVSAGTLDPDMLSTAARINKSIILMHMRGTPQTMTQLAAYPDGVIPEVASELRERIAAAEEAGIRRWRIILDPGLGFAKNQPEDLEILRDLPRLRAAEGLEYLPWLMGPSRKRFIGHITGVKTARERVWGTAATVTASVAGGADIVRVHDVHEMWQAAKVADAIYRV</sequence>
<evidence type="ECO:0000256" key="1">
    <source>
        <dbReference type="ARBA" id="ARBA00000012"/>
    </source>
</evidence>
<dbReference type="GO" id="GO:0004156">
    <property type="term" value="F:dihydropteroate synthase activity"/>
    <property type="evidence" value="ECO:0007669"/>
    <property type="project" value="UniProtKB-EC"/>
</dbReference>
<evidence type="ECO:0000313" key="28">
    <source>
        <dbReference type="Proteomes" id="UP001150904"/>
    </source>
</evidence>
<dbReference type="Gene3D" id="3.20.20.20">
    <property type="entry name" value="Dihydropteroate synthase-like"/>
    <property type="match status" value="1"/>
</dbReference>
<dbReference type="GO" id="GO:0004150">
    <property type="term" value="F:dihydroneopterin aldolase activity"/>
    <property type="evidence" value="ECO:0007669"/>
    <property type="project" value="UniProtKB-EC"/>
</dbReference>
<dbReference type="EC" id="2.7.6.3" evidence="12"/>
<keyword evidence="15" id="KW-0547">Nucleotide-binding</keyword>
<dbReference type="EMBL" id="JAPQKR010000005">
    <property type="protein sequence ID" value="KAJ5215877.1"/>
    <property type="molecule type" value="Genomic_DNA"/>
</dbReference>
<comment type="pathway">
    <text evidence="7">Cofactor biosynthesis; tetrahydrofolate biosynthesis; 2-amino-4-hydroxy-6-hydroxymethyl-7,8-dihydropteridine diphosphate from 7,8-dihydroneopterin triphosphate: step 4/4.</text>
</comment>
<dbReference type="Pfam" id="PF01288">
    <property type="entry name" value="HPPK"/>
    <property type="match status" value="1"/>
</dbReference>
<comment type="similarity">
    <text evidence="8">In the N-terminal section; belongs to the DHNA family.</text>
</comment>
<dbReference type="EC" id="2.5.1.15" evidence="10"/>
<dbReference type="PROSITE" id="PS00794">
    <property type="entry name" value="HPPK"/>
    <property type="match status" value="1"/>
</dbReference>
<evidence type="ECO:0000313" key="27">
    <source>
        <dbReference type="EMBL" id="KAJ5215877.1"/>
    </source>
</evidence>
<dbReference type="SUPFAM" id="SSF55083">
    <property type="entry name" value="6-hydroxymethyl-7,8-dihydropterin pyrophosphokinase, HPPK"/>
    <property type="match status" value="1"/>
</dbReference>
<dbReference type="InterPro" id="IPR000550">
    <property type="entry name" value="Hppk"/>
</dbReference>
<evidence type="ECO:0000256" key="16">
    <source>
        <dbReference type="ARBA" id="ARBA00022777"/>
    </source>
</evidence>